<dbReference type="EMBL" id="BOOA01000008">
    <property type="protein sequence ID" value="GIH23101.1"/>
    <property type="molecule type" value="Genomic_DNA"/>
</dbReference>
<dbReference type="Proteomes" id="UP000640052">
    <property type="component" value="Unassembled WGS sequence"/>
</dbReference>
<keyword evidence="2" id="KW-0812">Transmembrane</keyword>
<evidence type="ECO:0000256" key="2">
    <source>
        <dbReference type="SAM" id="Phobius"/>
    </source>
</evidence>
<evidence type="ECO:0000313" key="3">
    <source>
        <dbReference type="EMBL" id="GIH23101.1"/>
    </source>
</evidence>
<evidence type="ECO:0000256" key="1">
    <source>
        <dbReference type="SAM" id="Coils"/>
    </source>
</evidence>
<keyword evidence="2" id="KW-0472">Membrane</keyword>
<evidence type="ECO:0000313" key="4">
    <source>
        <dbReference type="Proteomes" id="UP000640052"/>
    </source>
</evidence>
<keyword evidence="1" id="KW-0175">Coiled coil</keyword>
<feature type="transmembrane region" description="Helical" evidence="2">
    <location>
        <begin position="462"/>
        <end position="483"/>
    </location>
</feature>
<dbReference type="RefSeq" id="WP_204039926.1">
    <property type="nucleotide sequence ID" value="NZ_BOOA01000008.1"/>
</dbReference>
<feature type="transmembrane region" description="Helical" evidence="2">
    <location>
        <begin position="387"/>
        <end position="416"/>
    </location>
</feature>
<protein>
    <submittedName>
        <fullName evidence="3">Uncharacterized protein</fullName>
    </submittedName>
</protein>
<name>A0A919UIV0_9ACTN</name>
<feature type="transmembrane region" description="Helical" evidence="2">
    <location>
        <begin position="437"/>
        <end position="456"/>
    </location>
</feature>
<dbReference type="AlphaFoldDB" id="A0A919UIV0"/>
<keyword evidence="4" id="KW-1185">Reference proteome</keyword>
<proteinExistence type="predicted"/>
<gene>
    <name evidence="3" type="ORF">Aph01nite_14110</name>
</gene>
<reference evidence="3" key="1">
    <citation type="submission" date="2021-01" db="EMBL/GenBank/DDBJ databases">
        <title>Whole genome shotgun sequence of Acrocarpospora phusangensis NBRC 108782.</title>
        <authorList>
            <person name="Komaki H."/>
            <person name="Tamura T."/>
        </authorList>
    </citation>
    <scope>NUCLEOTIDE SEQUENCE</scope>
    <source>
        <strain evidence="3">NBRC 108782</strain>
    </source>
</reference>
<accession>A0A919UIV0</accession>
<comment type="caution">
    <text evidence="3">The sequence shown here is derived from an EMBL/GenBank/DDBJ whole genome shotgun (WGS) entry which is preliminary data.</text>
</comment>
<organism evidence="3 4">
    <name type="scientific">Acrocarpospora phusangensis</name>
    <dbReference type="NCBI Taxonomy" id="1070424"/>
    <lineage>
        <taxon>Bacteria</taxon>
        <taxon>Bacillati</taxon>
        <taxon>Actinomycetota</taxon>
        <taxon>Actinomycetes</taxon>
        <taxon>Streptosporangiales</taxon>
        <taxon>Streptosporangiaceae</taxon>
        <taxon>Acrocarpospora</taxon>
    </lineage>
</organism>
<keyword evidence="2" id="KW-1133">Transmembrane helix</keyword>
<sequence>MRTGNPDAGTILVLDLRGAEEAKVEGLVAARVERFRAQGAGRASALVIDDTVRLPERQAVYARISGSTWFDQMMCLAVGPSPTGDRRHALDSVAPASASLAILWAGDPSGVGWRMDGIGGAEAFRQDGLDLNGLIDVLCVPEVYARVQELARRVPDGVASPGLLTVTGDVGGELLTETRLQVIAQLTDVALPTTRPEALSVYTAEAGARIRPELVLRSTGQIRTLSDLAATQVAAADTALRQLAGFRRRGLAVRTLHGRLAELRQTLATLRATLRSAFDALHGTRLARPDLGLLERLGVEAGSAQAERAQVSRQLEAAVTEALERRQSLPAIAEQLREFADRAVPVGSATFLPRVEAVCPDRVLDELARPAAFPLRPLWPAMLTAGLLVPLLTAFPFGPVAGGAAAAVWLLAVWLLRARVPVPRGRTGLARAAGPWLLAHLAASAAGAAAGVFLAAGLPALLWYVPAGLAALLLTVIPALWWAKAARDWARRVETGAAERAAAALLALAAQVAYDEWAMREARRYASDAARTVSWVLDQCAARLTEHAAGLRPLRGRSGGARGVQGHGGGLADVVTGDLVDAVEKALEPAWSRLGDGTFQGLGDSVSHGLAEILRDYDDHLRRTGVHQPPAFARSGSPAREVLIHNVWGTPEHVRSAVNAPAGGLMLQFCADADLHFLQVSAELAQVVRFAPRAVQGLGHGVGDLVWTRSPHAAGTLRLVPLRPGVVRLITPVDRETQR</sequence>
<feature type="coiled-coil region" evidence="1">
    <location>
        <begin position="253"/>
        <end position="280"/>
    </location>
</feature>